<evidence type="ECO:0000256" key="2">
    <source>
        <dbReference type="ARBA" id="ARBA00022729"/>
    </source>
</evidence>
<evidence type="ECO:0000313" key="3">
    <source>
        <dbReference type="EMBL" id="KAJ1360369.1"/>
    </source>
</evidence>
<dbReference type="GO" id="GO:0045087">
    <property type="term" value="P:innate immune response"/>
    <property type="evidence" value="ECO:0007669"/>
    <property type="project" value="TreeGrafter"/>
</dbReference>
<organism evidence="3 4">
    <name type="scientific">Parelaphostrongylus tenuis</name>
    <name type="common">Meningeal worm</name>
    <dbReference type="NCBI Taxonomy" id="148309"/>
    <lineage>
        <taxon>Eukaryota</taxon>
        <taxon>Metazoa</taxon>
        <taxon>Ecdysozoa</taxon>
        <taxon>Nematoda</taxon>
        <taxon>Chromadorea</taxon>
        <taxon>Rhabditida</taxon>
        <taxon>Rhabditina</taxon>
        <taxon>Rhabditomorpha</taxon>
        <taxon>Strongyloidea</taxon>
        <taxon>Metastrongylidae</taxon>
        <taxon>Parelaphostrongylus</taxon>
    </lineage>
</organism>
<dbReference type="PROSITE" id="PS51904">
    <property type="entry name" value="GLYCOSYL_HYDROL_F25_2"/>
    <property type="match status" value="1"/>
</dbReference>
<keyword evidence="4" id="KW-1185">Reference proteome</keyword>
<dbReference type="PANTHER" id="PTHR23208:SF36">
    <property type="entry name" value="LYSOZYME-RELATED"/>
    <property type="match status" value="1"/>
</dbReference>
<dbReference type="GO" id="GO:0016998">
    <property type="term" value="P:cell wall macromolecule catabolic process"/>
    <property type="evidence" value="ECO:0007669"/>
    <property type="project" value="InterPro"/>
</dbReference>
<dbReference type="EMBL" id="JAHQIW010003849">
    <property type="protein sequence ID" value="KAJ1360369.1"/>
    <property type="molecule type" value="Genomic_DNA"/>
</dbReference>
<comment type="caution">
    <text evidence="3">The sequence shown here is derived from an EMBL/GenBank/DDBJ whole genome shotgun (WGS) entry which is preliminary data.</text>
</comment>
<accession>A0AAD5QSV0</accession>
<dbReference type="Gene3D" id="3.20.20.80">
    <property type="entry name" value="Glycosidases"/>
    <property type="match status" value="1"/>
</dbReference>
<evidence type="ECO:0000313" key="4">
    <source>
        <dbReference type="Proteomes" id="UP001196413"/>
    </source>
</evidence>
<dbReference type="GO" id="GO:0007165">
    <property type="term" value="P:signal transduction"/>
    <property type="evidence" value="ECO:0007669"/>
    <property type="project" value="TreeGrafter"/>
</dbReference>
<dbReference type="InterPro" id="IPR051595">
    <property type="entry name" value="GH25_Enzymes"/>
</dbReference>
<sequence length="283" mass="31725">MSGGNGDAMLEQHGDMFLATILATLPAFTIEYTSGTERNETVIDDNLVSDGINFLYALDLSTTTSVDSFTCFKINQYEVAFLRAYSPEESGQFDRNVIQNIRNANSANMAIEVYMRPSPYSNKTGAQQFMDLYNSLKDNFVLRSIWLQITTPVEWNSHIDENRNFIDNIISTAQTYGINVGIYTNFYDWLQITNHWTGASNCPLWYWSVFGSGPLGETPSNFYDFQSFATWTLPVAKQFGQLESVCGSTVNRDVIISSPVFLRSGEIGQLKISNGKIVIGGYI</sequence>
<dbReference type="AlphaFoldDB" id="A0AAD5QSV0"/>
<evidence type="ECO:0008006" key="5">
    <source>
        <dbReference type="Google" id="ProtNLM"/>
    </source>
</evidence>
<name>A0AAD5QSV0_PARTN</name>
<dbReference type="Proteomes" id="UP001196413">
    <property type="component" value="Unassembled WGS sequence"/>
</dbReference>
<dbReference type="PANTHER" id="PTHR23208">
    <property type="entry name" value="LYSOZYME PROTEIN"/>
    <property type="match status" value="1"/>
</dbReference>
<reference evidence="3" key="1">
    <citation type="submission" date="2021-06" db="EMBL/GenBank/DDBJ databases">
        <title>Parelaphostrongylus tenuis whole genome reference sequence.</title>
        <authorList>
            <person name="Garwood T.J."/>
            <person name="Larsen P.A."/>
            <person name="Fountain-Jones N.M."/>
            <person name="Garbe J.R."/>
            <person name="Macchietto M.G."/>
            <person name="Kania S.A."/>
            <person name="Gerhold R.W."/>
            <person name="Richards J.E."/>
            <person name="Wolf T.M."/>
        </authorList>
    </citation>
    <scope>NUCLEOTIDE SEQUENCE</scope>
    <source>
        <strain evidence="3">MNPRO001-30</strain>
        <tissue evidence="3">Meninges</tissue>
    </source>
</reference>
<dbReference type="SUPFAM" id="SSF51445">
    <property type="entry name" value="(Trans)glycosidases"/>
    <property type="match status" value="1"/>
</dbReference>
<dbReference type="InterPro" id="IPR002053">
    <property type="entry name" value="Glyco_hydro_25"/>
</dbReference>
<protein>
    <recommendedName>
        <fullName evidence="5">Lysozyme</fullName>
    </recommendedName>
</protein>
<dbReference type="InterPro" id="IPR017853">
    <property type="entry name" value="GH"/>
</dbReference>
<keyword evidence="2" id="KW-0732">Signal</keyword>
<evidence type="ECO:0000256" key="1">
    <source>
        <dbReference type="ARBA" id="ARBA00010646"/>
    </source>
</evidence>
<dbReference type="GO" id="GO:0009253">
    <property type="term" value="P:peptidoglycan catabolic process"/>
    <property type="evidence" value="ECO:0007669"/>
    <property type="project" value="InterPro"/>
</dbReference>
<gene>
    <name evidence="3" type="ORF">KIN20_019322</name>
</gene>
<proteinExistence type="inferred from homology"/>
<comment type="similarity">
    <text evidence="1">Belongs to the glycosyl hydrolase 25 family.</text>
</comment>
<dbReference type="GO" id="GO:0003796">
    <property type="term" value="F:lysozyme activity"/>
    <property type="evidence" value="ECO:0007669"/>
    <property type="project" value="InterPro"/>
</dbReference>